<sequence length="106" mass="11481">MNWGCTCQQKIPNSLPFQWPVTVAECNGKENTCEAGCGNGAQADLCRNLCSGYFKCNRPGSEPSKLRLNAAPSTTPPSSSSSSIHTVNPIHFFFFIINTINVIISI</sequence>
<organism evidence="1 2">
    <name type="scientific">Absidia repens</name>
    <dbReference type="NCBI Taxonomy" id="90262"/>
    <lineage>
        <taxon>Eukaryota</taxon>
        <taxon>Fungi</taxon>
        <taxon>Fungi incertae sedis</taxon>
        <taxon>Mucoromycota</taxon>
        <taxon>Mucoromycotina</taxon>
        <taxon>Mucoromycetes</taxon>
        <taxon>Mucorales</taxon>
        <taxon>Cunninghamellaceae</taxon>
        <taxon>Absidia</taxon>
    </lineage>
</organism>
<dbReference type="OrthoDB" id="1708823at2759"/>
<comment type="caution">
    <text evidence="1">The sequence shown here is derived from an EMBL/GenBank/DDBJ whole genome shotgun (WGS) entry which is preliminary data.</text>
</comment>
<evidence type="ECO:0000313" key="2">
    <source>
        <dbReference type="Proteomes" id="UP000193560"/>
    </source>
</evidence>
<dbReference type="STRING" id="90262.A0A1X2IF20"/>
<name>A0A1X2IF20_9FUNG</name>
<dbReference type="Proteomes" id="UP000193560">
    <property type="component" value="Unassembled WGS sequence"/>
</dbReference>
<accession>A0A1X2IF20</accession>
<dbReference type="EMBL" id="MCGE01000013">
    <property type="protein sequence ID" value="ORZ15310.1"/>
    <property type="molecule type" value="Genomic_DNA"/>
</dbReference>
<gene>
    <name evidence="1" type="ORF">BCR42DRAFT_376481</name>
</gene>
<protein>
    <submittedName>
        <fullName evidence="1">Uncharacterized protein</fullName>
    </submittedName>
</protein>
<proteinExistence type="predicted"/>
<dbReference type="AlphaFoldDB" id="A0A1X2IF20"/>
<reference evidence="1 2" key="1">
    <citation type="submission" date="2016-07" db="EMBL/GenBank/DDBJ databases">
        <title>Pervasive Adenine N6-methylation of Active Genes in Fungi.</title>
        <authorList>
            <consortium name="DOE Joint Genome Institute"/>
            <person name="Mondo S.J."/>
            <person name="Dannebaum R.O."/>
            <person name="Kuo R.C."/>
            <person name="Labutti K."/>
            <person name="Haridas S."/>
            <person name="Kuo A."/>
            <person name="Salamov A."/>
            <person name="Ahrendt S.R."/>
            <person name="Lipzen A."/>
            <person name="Sullivan W."/>
            <person name="Andreopoulos W.B."/>
            <person name="Clum A."/>
            <person name="Lindquist E."/>
            <person name="Daum C."/>
            <person name="Ramamoorthy G.K."/>
            <person name="Gryganskyi A."/>
            <person name="Culley D."/>
            <person name="Magnuson J.K."/>
            <person name="James T.Y."/>
            <person name="O'Malley M.A."/>
            <person name="Stajich J.E."/>
            <person name="Spatafora J.W."/>
            <person name="Visel A."/>
            <person name="Grigoriev I.V."/>
        </authorList>
    </citation>
    <scope>NUCLEOTIDE SEQUENCE [LARGE SCALE GENOMIC DNA]</scope>
    <source>
        <strain evidence="1 2">NRRL 1336</strain>
    </source>
</reference>
<keyword evidence="2" id="KW-1185">Reference proteome</keyword>
<evidence type="ECO:0000313" key="1">
    <source>
        <dbReference type="EMBL" id="ORZ15310.1"/>
    </source>
</evidence>